<dbReference type="Pfam" id="PF22752">
    <property type="entry name" value="DUF488-N3i"/>
    <property type="match status" value="1"/>
</dbReference>
<dbReference type="InterPro" id="IPR052552">
    <property type="entry name" value="YeaO-like"/>
</dbReference>
<sequence length="118" mass="13809">MIYTAKVHDVIRGDEKARGVAVLVDKLWPRGVAKERLPYEHWFKDVAPSPELRKWWGHDADTFEEFARRYRAELDANDGEELEQLRHLAELGDVTLLFAAKDREVNHATVLKAWLEER</sequence>
<dbReference type="Proteomes" id="UP000320443">
    <property type="component" value="Unassembled WGS sequence"/>
</dbReference>
<evidence type="ECO:0000313" key="2">
    <source>
        <dbReference type="Proteomes" id="UP000320443"/>
    </source>
</evidence>
<dbReference type="AlphaFoldDB" id="A0A553FMU1"/>
<dbReference type="EMBL" id="VKDK01000033">
    <property type="protein sequence ID" value="TRX58571.1"/>
    <property type="molecule type" value="Genomic_DNA"/>
</dbReference>
<comment type="caution">
    <text evidence="1">The sequence shown here is derived from an EMBL/GenBank/DDBJ whole genome shotgun (WGS) entry which is preliminary data.</text>
</comment>
<proteinExistence type="predicted"/>
<name>A0A553FMU1_9CORY</name>
<protein>
    <submittedName>
        <fullName evidence="1">DUF488 family protein</fullName>
    </submittedName>
</protein>
<dbReference type="PANTHER" id="PTHR36849">
    <property type="entry name" value="CYTOPLASMIC PROTEIN-RELATED"/>
    <property type="match status" value="1"/>
</dbReference>
<organism evidence="1 2">
    <name type="scientific">Corynebacterium hiratae</name>
    <dbReference type="NCBI Taxonomy" id="3139423"/>
    <lineage>
        <taxon>Bacteria</taxon>
        <taxon>Bacillati</taxon>
        <taxon>Actinomycetota</taxon>
        <taxon>Actinomycetes</taxon>
        <taxon>Mycobacteriales</taxon>
        <taxon>Corynebacteriaceae</taxon>
        <taxon>Corynebacterium</taxon>
    </lineage>
</organism>
<reference evidence="1 2" key="1">
    <citation type="submission" date="2019-07" db="EMBL/GenBank/DDBJ databases">
        <title>Draft genome of C. aurimucosum strain 2274.</title>
        <authorList>
            <person name="Pacheco L.G.C."/>
            <person name="Aguiar E.R.G.R."/>
            <person name="Santos C.S."/>
            <person name="Rocha D.J.P.G."/>
            <person name="Sant'Anna L.O."/>
            <person name="Mattos-Guaraldi A.L."/>
            <person name="Santos L.S."/>
        </authorList>
    </citation>
    <scope>NUCLEOTIDE SEQUENCE [LARGE SCALE GENOMIC DNA]</scope>
    <source>
        <strain evidence="1 2">2274</strain>
    </source>
</reference>
<keyword evidence="2" id="KW-1185">Reference proteome</keyword>
<dbReference type="RefSeq" id="WP_144014106.1">
    <property type="nucleotide sequence ID" value="NZ_VKDK01000033.1"/>
</dbReference>
<evidence type="ECO:0000313" key="1">
    <source>
        <dbReference type="EMBL" id="TRX58571.1"/>
    </source>
</evidence>
<accession>A0A553FMU1</accession>
<gene>
    <name evidence="1" type="ORF">FNY97_12925</name>
</gene>
<dbReference type="PANTHER" id="PTHR36849:SF1">
    <property type="entry name" value="CYTOPLASMIC PROTEIN"/>
    <property type="match status" value="1"/>
</dbReference>